<dbReference type="Gene3D" id="3.90.76.10">
    <property type="entry name" value="Dipeptide-binding Protein, Domain 1"/>
    <property type="match status" value="1"/>
</dbReference>
<feature type="chain" id="PRO_5046310211" evidence="4">
    <location>
        <begin position="28"/>
        <end position="542"/>
    </location>
</feature>
<comment type="caution">
    <text evidence="6">The sequence shown here is derived from an EMBL/GenBank/DDBJ whole genome shotgun (WGS) entry which is preliminary data.</text>
</comment>
<comment type="similarity">
    <text evidence="1">Belongs to the bacterial solute-binding protein 5 family.</text>
</comment>
<feature type="domain" description="Solute-binding protein family 5" evidence="5">
    <location>
        <begin position="83"/>
        <end position="452"/>
    </location>
</feature>
<accession>A0ABS8N7L5</accession>
<reference evidence="6" key="1">
    <citation type="submission" date="2021-11" db="EMBL/GenBank/DDBJ databases">
        <authorList>
            <person name="Qingchun L."/>
            <person name="Dong Z."/>
            <person name="Zongwei Q."/>
            <person name="Jia Z."/>
            <person name="Duotao L."/>
        </authorList>
    </citation>
    <scope>NUCLEOTIDE SEQUENCE</scope>
    <source>
        <strain evidence="6">WLY-B-L2</strain>
    </source>
</reference>
<dbReference type="CDD" id="cd08513">
    <property type="entry name" value="PBP2_thermophilic_Hb8_like"/>
    <property type="match status" value="1"/>
</dbReference>
<keyword evidence="2" id="KW-0813">Transport</keyword>
<name>A0ABS8N7L5_9CLOT</name>
<evidence type="ECO:0000313" key="7">
    <source>
        <dbReference type="Proteomes" id="UP001165422"/>
    </source>
</evidence>
<evidence type="ECO:0000256" key="3">
    <source>
        <dbReference type="ARBA" id="ARBA00022729"/>
    </source>
</evidence>
<keyword evidence="7" id="KW-1185">Reference proteome</keyword>
<dbReference type="InterPro" id="IPR039424">
    <property type="entry name" value="SBP_5"/>
</dbReference>
<dbReference type="PIRSF" id="PIRSF002741">
    <property type="entry name" value="MppA"/>
    <property type="match status" value="1"/>
</dbReference>
<evidence type="ECO:0000256" key="1">
    <source>
        <dbReference type="ARBA" id="ARBA00005695"/>
    </source>
</evidence>
<organism evidence="6 7">
    <name type="scientific">Clostridium aromativorans</name>
    <dbReference type="NCBI Taxonomy" id="2836848"/>
    <lineage>
        <taxon>Bacteria</taxon>
        <taxon>Bacillati</taxon>
        <taxon>Bacillota</taxon>
        <taxon>Clostridia</taxon>
        <taxon>Eubacteriales</taxon>
        <taxon>Clostridiaceae</taxon>
        <taxon>Clostridium</taxon>
    </lineage>
</organism>
<dbReference type="InterPro" id="IPR000914">
    <property type="entry name" value="SBP_5_dom"/>
</dbReference>
<dbReference type="PANTHER" id="PTHR30290">
    <property type="entry name" value="PERIPLASMIC BINDING COMPONENT OF ABC TRANSPORTER"/>
    <property type="match status" value="1"/>
</dbReference>
<feature type="signal peptide" evidence="4">
    <location>
        <begin position="1"/>
        <end position="27"/>
    </location>
</feature>
<dbReference type="RefSeq" id="WP_179977598.1">
    <property type="nucleotide sequence ID" value="NZ_JAJJPB010000011.1"/>
</dbReference>
<sequence>MKRNKGIKSKILISLVCILALILPACGSSGGSSGSSGGEKKIINIGMMNAPSGFNPLEWTDVAQEVSCGLLFQALVELDDDMKYKPMLADSITTKDNKTFTIKLNSKAKWSDGKPVTVDDELYTIGLISNPKVPSTVASNFNIVEGLDEKGKNAAGGTDISGVKKVDDHTMTITTKQPMELTLFEDTIGTKLKALPKHVLQSTAPEKIYQSSFIQKPTVSDGPFTLEKYVKDQYVQFTANKGYFKGTPKLDGLIFKIMPGANITAQLQSGEIDMNDPNLGQIPFEDYSKVKGMSNLTTDSKGVQSTIQTLMINTKTITDPKVRKAISYAIDRNMIINSLLKGQGQIIELPYLKESKFVNKDLKPTSHDTEKAKALLKEAGWDPNKAINFDIPTGNKVREQVADIITQNLQSVGIKVNPQKYDFVTSLATAKKHNFDIYLVGIPVYPMNPDVSSILKTGQGLNLSQYSNPEMDSLLSNGLHQTDPAQVKATYDKVQEIFAQDLPCPSVYVQNQLKAVNKRVTYGKPKNYGMFIDVYKWDVQSK</sequence>
<dbReference type="InterPro" id="IPR030678">
    <property type="entry name" value="Peptide/Ni-bd"/>
</dbReference>
<evidence type="ECO:0000256" key="4">
    <source>
        <dbReference type="SAM" id="SignalP"/>
    </source>
</evidence>
<evidence type="ECO:0000256" key="2">
    <source>
        <dbReference type="ARBA" id="ARBA00022448"/>
    </source>
</evidence>
<keyword evidence="3 4" id="KW-0732">Signal</keyword>
<dbReference type="Pfam" id="PF00496">
    <property type="entry name" value="SBP_bac_5"/>
    <property type="match status" value="1"/>
</dbReference>
<dbReference type="Gene3D" id="3.40.190.10">
    <property type="entry name" value="Periplasmic binding protein-like II"/>
    <property type="match status" value="1"/>
</dbReference>
<dbReference type="Gene3D" id="3.10.105.10">
    <property type="entry name" value="Dipeptide-binding Protein, Domain 3"/>
    <property type="match status" value="1"/>
</dbReference>
<dbReference type="Proteomes" id="UP001165422">
    <property type="component" value="Unassembled WGS sequence"/>
</dbReference>
<dbReference type="PANTHER" id="PTHR30290:SF9">
    <property type="entry name" value="OLIGOPEPTIDE-BINDING PROTEIN APPA"/>
    <property type="match status" value="1"/>
</dbReference>
<dbReference type="SUPFAM" id="SSF53850">
    <property type="entry name" value="Periplasmic binding protein-like II"/>
    <property type="match status" value="1"/>
</dbReference>
<evidence type="ECO:0000313" key="6">
    <source>
        <dbReference type="EMBL" id="MCC9295169.1"/>
    </source>
</evidence>
<evidence type="ECO:0000259" key="5">
    <source>
        <dbReference type="Pfam" id="PF00496"/>
    </source>
</evidence>
<proteinExistence type="inferred from homology"/>
<dbReference type="EMBL" id="JAJJPB010000011">
    <property type="protein sequence ID" value="MCC9295169.1"/>
    <property type="molecule type" value="Genomic_DNA"/>
</dbReference>
<protein>
    <submittedName>
        <fullName evidence="6">Peptide ABC transporter substrate-binding protein</fullName>
    </submittedName>
</protein>
<gene>
    <name evidence="6" type="ORF">LN736_09910</name>
</gene>